<evidence type="ECO:0000256" key="24">
    <source>
        <dbReference type="ARBA" id="ARBA00055965"/>
    </source>
</evidence>
<dbReference type="PRINTS" id="PR00014">
    <property type="entry name" value="FNTYPEIII"/>
</dbReference>
<evidence type="ECO:0000259" key="31">
    <source>
        <dbReference type="PROSITE" id="PS50105"/>
    </source>
</evidence>
<dbReference type="InterPro" id="IPR020635">
    <property type="entry name" value="Tyr_kinase_cat_dom"/>
</dbReference>
<evidence type="ECO:0000256" key="12">
    <source>
        <dbReference type="ARBA" id="ARBA00022840"/>
    </source>
</evidence>
<keyword evidence="5" id="KW-1003">Cell membrane</keyword>
<dbReference type="SMART" id="SM00454">
    <property type="entry name" value="SAM"/>
    <property type="match status" value="1"/>
</dbReference>
<keyword evidence="4" id="KW-0217">Developmental protein</keyword>
<dbReference type="PROSITE" id="PS00790">
    <property type="entry name" value="RECEPTOR_TYR_KIN_V_1"/>
    <property type="match status" value="1"/>
</dbReference>
<dbReference type="SMART" id="SM00219">
    <property type="entry name" value="TyrKc"/>
    <property type="match status" value="1"/>
</dbReference>
<evidence type="ECO:0000256" key="8">
    <source>
        <dbReference type="ARBA" id="ARBA00022692"/>
    </source>
</evidence>
<dbReference type="PIRSF" id="PIRSF000666">
    <property type="entry name" value="TyrPK_ephrin_receptor"/>
    <property type="match status" value="1"/>
</dbReference>
<evidence type="ECO:0000259" key="32">
    <source>
        <dbReference type="PROSITE" id="PS50853"/>
    </source>
</evidence>
<evidence type="ECO:0000256" key="9">
    <source>
        <dbReference type="ARBA" id="ARBA00022737"/>
    </source>
</evidence>
<keyword evidence="14 29" id="KW-1133">Transmembrane helix</keyword>
<feature type="domain" description="Fibronectin type-III" evidence="32">
    <location>
        <begin position="306"/>
        <end position="416"/>
    </location>
</feature>
<dbReference type="InterPro" id="IPR017441">
    <property type="entry name" value="Protein_kinase_ATP_BS"/>
</dbReference>
<evidence type="ECO:0000259" key="30">
    <source>
        <dbReference type="PROSITE" id="PS50011"/>
    </source>
</evidence>
<feature type="disulfide bond" evidence="27">
    <location>
        <begin position="48"/>
        <end position="166"/>
    </location>
</feature>
<evidence type="ECO:0000256" key="18">
    <source>
        <dbReference type="ARBA" id="ARBA00023170"/>
    </source>
</evidence>
<dbReference type="Pfam" id="PF00041">
    <property type="entry name" value="fn3"/>
    <property type="match status" value="2"/>
</dbReference>
<dbReference type="InterPro" id="IPR013761">
    <property type="entry name" value="SAM/pointed_sf"/>
</dbReference>
<keyword evidence="35" id="KW-1185">Reference proteome</keyword>
<dbReference type="CDD" id="cd10478">
    <property type="entry name" value="EphR_LBD_B3"/>
    <property type="match status" value="1"/>
</dbReference>
<keyword evidence="12 26" id="KW-0067">ATP-binding</keyword>
<feature type="transmembrane region" description="Helical" evidence="29">
    <location>
        <begin position="518"/>
        <end position="542"/>
    </location>
</feature>
<dbReference type="Ensembl" id="ENSOSIT00000052500.1">
    <property type="protein sequence ID" value="ENSOSIP00000049980.1"/>
    <property type="gene ID" value="ENSOSIG00000023209.1"/>
</dbReference>
<dbReference type="SUPFAM" id="SSF49265">
    <property type="entry name" value="Fibronectin type III"/>
    <property type="match status" value="1"/>
</dbReference>
<dbReference type="FunFam" id="2.60.40.1770:FF:000001">
    <property type="entry name" value="Ephrin type-A receptor 5"/>
    <property type="match status" value="1"/>
</dbReference>
<evidence type="ECO:0000256" key="16">
    <source>
        <dbReference type="ARBA" id="ARBA00023137"/>
    </source>
</evidence>
<name>A0A8C8A0Y2_9TELE</name>
<evidence type="ECO:0000256" key="21">
    <source>
        <dbReference type="ARBA" id="ARBA00038546"/>
    </source>
</evidence>
<feature type="active site" description="Proton acceptor" evidence="25">
    <location>
        <position position="699"/>
    </location>
</feature>
<evidence type="ECO:0000256" key="29">
    <source>
        <dbReference type="SAM" id="Phobius"/>
    </source>
</evidence>
<dbReference type="InterPro" id="IPR001245">
    <property type="entry name" value="Ser-Thr/Tyr_kinase_cat_dom"/>
</dbReference>
<dbReference type="PROSITE" id="PS50011">
    <property type="entry name" value="PROTEIN_KINASE_DOM"/>
    <property type="match status" value="1"/>
</dbReference>
<dbReference type="SMART" id="SM00615">
    <property type="entry name" value="EPH_lbd"/>
    <property type="match status" value="1"/>
</dbReference>
<dbReference type="InterPro" id="IPR001090">
    <property type="entry name" value="Ephrin_rcpt_lig-bd_dom"/>
</dbReference>
<evidence type="ECO:0000259" key="33">
    <source>
        <dbReference type="PROSITE" id="PS51550"/>
    </source>
</evidence>
<dbReference type="Gene3D" id="2.60.40.10">
    <property type="entry name" value="Immunoglobulins"/>
    <property type="match status" value="2"/>
</dbReference>
<dbReference type="Gene3D" id="3.30.200.20">
    <property type="entry name" value="Phosphorylase Kinase, domain 1"/>
    <property type="match status" value="1"/>
</dbReference>
<feature type="binding site" evidence="26 28">
    <location>
        <position position="606"/>
    </location>
    <ligand>
        <name>ATP</name>
        <dbReference type="ChEBI" id="CHEBI:30616"/>
    </ligand>
</feature>
<evidence type="ECO:0000256" key="25">
    <source>
        <dbReference type="PIRSR" id="PIRSR000666-1"/>
    </source>
</evidence>
<dbReference type="InterPro" id="IPR001426">
    <property type="entry name" value="Tyr_kinase_rcpt_V_CS"/>
</dbReference>
<dbReference type="PROSITE" id="PS50105">
    <property type="entry name" value="SAM_DOMAIN"/>
    <property type="match status" value="1"/>
</dbReference>
<dbReference type="SUPFAM" id="SSF57184">
    <property type="entry name" value="Growth factor receptor domain"/>
    <property type="match status" value="1"/>
</dbReference>
<dbReference type="Pfam" id="PF14575">
    <property type="entry name" value="EphA2_TM"/>
    <property type="match status" value="1"/>
</dbReference>
<evidence type="ECO:0000256" key="5">
    <source>
        <dbReference type="ARBA" id="ARBA00022475"/>
    </source>
</evidence>
<dbReference type="PROSITE" id="PS50853">
    <property type="entry name" value="FN3"/>
    <property type="match status" value="2"/>
</dbReference>
<evidence type="ECO:0000256" key="19">
    <source>
        <dbReference type="ARBA" id="ARBA00023180"/>
    </source>
</evidence>
<dbReference type="AlphaFoldDB" id="A0A8C8A0Y2"/>
<dbReference type="PROSITE" id="PS00791">
    <property type="entry name" value="RECEPTOR_TYR_KIN_V_2"/>
    <property type="match status" value="1"/>
</dbReference>
<dbReference type="PROSITE" id="PS00109">
    <property type="entry name" value="PROTEIN_KINASE_TYR"/>
    <property type="match status" value="1"/>
</dbReference>
<keyword evidence="10 26" id="KW-0547">Nucleotide-binding</keyword>
<dbReference type="InterPro" id="IPR036116">
    <property type="entry name" value="FN3_sf"/>
</dbReference>
<dbReference type="PROSITE" id="PS00107">
    <property type="entry name" value="PROTEIN_KINASE_ATP"/>
    <property type="match status" value="1"/>
</dbReference>
<feature type="binding site" evidence="26">
    <location>
        <begin position="580"/>
        <end position="588"/>
    </location>
    <ligand>
        <name>ATP</name>
        <dbReference type="ChEBI" id="CHEBI:30616"/>
    </ligand>
</feature>
<dbReference type="Gene3D" id="2.10.50.10">
    <property type="entry name" value="Tumor Necrosis Factor Receptor, subunit A, domain 2"/>
    <property type="match status" value="1"/>
</dbReference>
<dbReference type="Gene3D" id="1.10.510.10">
    <property type="entry name" value="Transferase(Phosphotransferase) domain 1"/>
    <property type="match status" value="1"/>
</dbReference>
<keyword evidence="16" id="KW-0829">Tyrosine-protein kinase</keyword>
<dbReference type="Pfam" id="PF00536">
    <property type="entry name" value="SAM_1"/>
    <property type="match status" value="1"/>
</dbReference>
<dbReference type="FunFam" id="3.30.200.20:FF:000001">
    <property type="entry name" value="Ephrin type-A receptor 5"/>
    <property type="match status" value="1"/>
</dbReference>
<dbReference type="Pfam" id="PF01404">
    <property type="entry name" value="Ephrin_lbd"/>
    <property type="match status" value="1"/>
</dbReference>
<dbReference type="InterPro" id="IPR034245">
    <property type="entry name" value="EphB3_rcpt_lig-bd"/>
</dbReference>
<feature type="domain" description="SAM" evidence="31">
    <location>
        <begin position="868"/>
        <end position="932"/>
    </location>
</feature>
<feature type="disulfide bond" evidence="27">
    <location>
        <begin position="83"/>
        <end position="93"/>
    </location>
</feature>
<keyword evidence="17 27" id="KW-1015">Disulfide bond</keyword>
<dbReference type="InterPro" id="IPR008266">
    <property type="entry name" value="Tyr_kinase_AS"/>
</dbReference>
<evidence type="ECO:0000256" key="6">
    <source>
        <dbReference type="ARBA" id="ARBA00022553"/>
    </source>
</evidence>
<dbReference type="EC" id="2.7.10.1" evidence="3"/>
<dbReference type="InterPro" id="IPR000719">
    <property type="entry name" value="Prot_kinase_dom"/>
</dbReference>
<dbReference type="InterPro" id="IPR016257">
    <property type="entry name" value="Tyr_kinase_ephrin_rcpt"/>
</dbReference>
<evidence type="ECO:0000313" key="34">
    <source>
        <dbReference type="Ensembl" id="ENSOSIP00000049980.1"/>
    </source>
</evidence>
<keyword evidence="18" id="KW-0675">Receptor</keyword>
<proteinExistence type="predicted"/>
<dbReference type="InterPro" id="IPR001660">
    <property type="entry name" value="SAM"/>
</dbReference>
<dbReference type="Pfam" id="PF25599">
    <property type="entry name" value="Ephrin_CRD"/>
    <property type="match status" value="1"/>
</dbReference>
<dbReference type="GO" id="GO:0005524">
    <property type="term" value="F:ATP binding"/>
    <property type="evidence" value="ECO:0007669"/>
    <property type="project" value="UniProtKB-UniRule"/>
</dbReference>
<evidence type="ECO:0000256" key="20">
    <source>
        <dbReference type="ARBA" id="ARBA00023273"/>
    </source>
</evidence>
<evidence type="ECO:0000256" key="26">
    <source>
        <dbReference type="PIRSR" id="PIRSR000666-2"/>
    </source>
</evidence>
<comment type="subunit">
    <text evidence="21">Heterotetramer upon binding of the ligand. The heterotetramer is composed of an ephrin dimer and a receptor dimer. Oligomerization is probably required to induce biological responses.</text>
</comment>
<dbReference type="GO" id="GO:0005005">
    <property type="term" value="F:transmembrane-ephrin receptor activity"/>
    <property type="evidence" value="ECO:0007669"/>
    <property type="project" value="TreeGrafter"/>
</dbReference>
<dbReference type="PROSITE" id="PS51550">
    <property type="entry name" value="EPH_LBD"/>
    <property type="match status" value="1"/>
</dbReference>
<dbReference type="Pfam" id="PF07714">
    <property type="entry name" value="PK_Tyr_Ser-Thr"/>
    <property type="match status" value="1"/>
</dbReference>
<evidence type="ECO:0000256" key="22">
    <source>
        <dbReference type="ARBA" id="ARBA00040789"/>
    </source>
</evidence>
<dbReference type="GeneTree" id="ENSGT00940000158024"/>
<dbReference type="InterPro" id="IPR008979">
    <property type="entry name" value="Galactose-bd-like_sf"/>
</dbReference>
<evidence type="ECO:0000256" key="4">
    <source>
        <dbReference type="ARBA" id="ARBA00022473"/>
    </source>
</evidence>
<keyword evidence="7" id="KW-0808">Transferase</keyword>
<accession>A0A8C8A0Y2</accession>
<reference evidence="34" key="1">
    <citation type="submission" date="2025-08" db="UniProtKB">
        <authorList>
            <consortium name="Ensembl"/>
        </authorList>
    </citation>
    <scope>IDENTIFICATION</scope>
</reference>
<feature type="domain" description="Protein kinase" evidence="30">
    <location>
        <begin position="574"/>
        <end position="837"/>
    </location>
</feature>
<dbReference type="GO" id="GO:0007411">
    <property type="term" value="P:axon guidance"/>
    <property type="evidence" value="ECO:0007669"/>
    <property type="project" value="TreeGrafter"/>
</dbReference>
<dbReference type="InterPro" id="IPR013783">
    <property type="entry name" value="Ig-like_fold"/>
</dbReference>
<evidence type="ECO:0000256" key="3">
    <source>
        <dbReference type="ARBA" id="ARBA00011902"/>
    </source>
</evidence>
<dbReference type="PANTHER" id="PTHR46877">
    <property type="entry name" value="EPH RECEPTOR A5"/>
    <property type="match status" value="1"/>
</dbReference>
<dbReference type="SUPFAM" id="SSF56112">
    <property type="entry name" value="Protein kinase-like (PK-like)"/>
    <property type="match status" value="1"/>
</dbReference>
<dbReference type="SMART" id="SM00060">
    <property type="entry name" value="FN3"/>
    <property type="match status" value="2"/>
</dbReference>
<reference evidence="34" key="2">
    <citation type="submission" date="2025-09" db="UniProtKB">
        <authorList>
            <consortium name="Ensembl"/>
        </authorList>
    </citation>
    <scope>IDENTIFICATION</scope>
</reference>
<dbReference type="Proteomes" id="UP000694383">
    <property type="component" value="Unplaced"/>
</dbReference>
<evidence type="ECO:0000256" key="17">
    <source>
        <dbReference type="ARBA" id="ARBA00023157"/>
    </source>
</evidence>
<evidence type="ECO:0000256" key="27">
    <source>
        <dbReference type="PIRSR" id="PIRSR000666-3"/>
    </source>
</evidence>
<feature type="domain" description="Fibronectin type-III" evidence="32">
    <location>
        <begin position="417"/>
        <end position="511"/>
    </location>
</feature>
<organism evidence="34 35">
    <name type="scientific">Oryzias sinensis</name>
    <name type="common">Chinese medaka</name>
    <dbReference type="NCBI Taxonomy" id="183150"/>
    <lineage>
        <taxon>Eukaryota</taxon>
        <taxon>Metazoa</taxon>
        <taxon>Chordata</taxon>
        <taxon>Craniata</taxon>
        <taxon>Vertebrata</taxon>
        <taxon>Euteleostomi</taxon>
        <taxon>Actinopterygii</taxon>
        <taxon>Neopterygii</taxon>
        <taxon>Teleostei</taxon>
        <taxon>Neoteleostei</taxon>
        <taxon>Acanthomorphata</taxon>
        <taxon>Ovalentaria</taxon>
        <taxon>Atherinomorphae</taxon>
        <taxon>Beloniformes</taxon>
        <taxon>Adrianichthyidae</taxon>
        <taxon>Oryziinae</taxon>
        <taxon>Oryzias</taxon>
    </lineage>
</organism>
<keyword evidence="9" id="KW-0677">Repeat</keyword>
<dbReference type="SUPFAM" id="SSF47769">
    <property type="entry name" value="SAM/Pointed domain"/>
    <property type="match status" value="1"/>
</dbReference>
<evidence type="ECO:0000256" key="15">
    <source>
        <dbReference type="ARBA" id="ARBA00023136"/>
    </source>
</evidence>
<evidence type="ECO:0000256" key="7">
    <source>
        <dbReference type="ARBA" id="ARBA00022679"/>
    </source>
</evidence>
<evidence type="ECO:0000256" key="14">
    <source>
        <dbReference type="ARBA" id="ARBA00022989"/>
    </source>
</evidence>
<keyword evidence="19" id="KW-0325">Glycoprotein</keyword>
<dbReference type="FunFam" id="2.60.40.10:FF:000520">
    <property type="entry name" value="ephrin type-B receptor 3"/>
    <property type="match status" value="1"/>
</dbReference>
<dbReference type="GO" id="GO:0005886">
    <property type="term" value="C:plasma membrane"/>
    <property type="evidence" value="ECO:0007669"/>
    <property type="project" value="UniProtKB-SubCell"/>
</dbReference>
<comment type="catalytic activity">
    <reaction evidence="23">
        <text>L-tyrosyl-[protein] + ATP = O-phospho-L-tyrosyl-[protein] + ADP + H(+)</text>
        <dbReference type="Rhea" id="RHEA:10596"/>
        <dbReference type="Rhea" id="RHEA-COMP:10136"/>
        <dbReference type="Rhea" id="RHEA-COMP:20101"/>
        <dbReference type="ChEBI" id="CHEBI:15378"/>
        <dbReference type="ChEBI" id="CHEBI:30616"/>
        <dbReference type="ChEBI" id="CHEBI:46858"/>
        <dbReference type="ChEBI" id="CHEBI:61978"/>
        <dbReference type="ChEBI" id="CHEBI:456216"/>
        <dbReference type="EC" id="2.7.10.1"/>
    </reaction>
</comment>
<dbReference type="Gene3D" id="2.60.120.260">
    <property type="entry name" value="Galactose-binding domain-like"/>
    <property type="match status" value="1"/>
</dbReference>
<keyword evidence="15 29" id="KW-0472">Membrane</keyword>
<dbReference type="InterPro" id="IPR003961">
    <property type="entry name" value="FN3_dom"/>
</dbReference>
<keyword evidence="6" id="KW-0597">Phosphoprotein</keyword>
<evidence type="ECO:0000256" key="1">
    <source>
        <dbReference type="ARBA" id="ARBA00004251"/>
    </source>
</evidence>
<dbReference type="InterPro" id="IPR027936">
    <property type="entry name" value="Eph_TM"/>
</dbReference>
<keyword evidence="8 29" id="KW-0812">Transmembrane</keyword>
<keyword evidence="13" id="KW-0524">Neurogenesis</keyword>
<dbReference type="InterPro" id="IPR011009">
    <property type="entry name" value="Kinase-like_dom_sf"/>
</dbReference>
<evidence type="ECO:0000256" key="23">
    <source>
        <dbReference type="ARBA" id="ARBA00051243"/>
    </source>
</evidence>
<sequence>SVRAFCWTLMDTRWATTELAWTSHPETGWEEVSGYDDAMNPIRTYQVCNVQQLNQNNWLRSDFIPRKDVLRVYVEIKFTVRDCNSIPNIPGSCKETFNLFYYESDSDSATATSPFWMENPYVKVDTIAPDESFSMLDSGRVNTKVRSFGPLSKAGFYLAFQDLGACMSLISVRVFYKKCSTTIANFAVFPETATGAEATSLVIAPGTCVPNALEVSVPLKLYCNGDGEWMVPVGACTCSAGFEPAGKETQCQACGSGTFKSKQGESPCLPCPTNSRATSGAASLCSCRNGYYRSDTDSADSPCTTVPSAPRNVISIVNETSLVLEWSEPRDLGGREDTIYNVICKKCLPERGMCSRCDDNVDISPRHLGLTQRHVTVRNLQAHTQYSFEIQAVNGVSSKSPYTPQVSTVNITTNQAAPSAVPTVHLMAATASTMSLSWLPPEKPNGIILDYEIKYHEKVSEAIAHTMTAQRSNARIEGLKAGTPYVVQVRARTVAGYGRYSSPADFSTNLQSMLLEQLPLIVGSATTALVFVIAVVVIAIVFTPGMKVYIDPFTYEDPNEAVREFAKEIDVSCVKIEEVIGAGEFGEVCRGRLKLPGRREIIVAIKTLKVGYTDRQRRDFLSEASIMGQFDHPNIIRLEGVVTKSRPVMIVTEFMENGALDSFLRLNDGQFTVIQLVGMLRGIAAGMKYLSDMNYVHRDLAARNILVNSNLVCKVSDFGLSRFLEDDPTDPTYTSSLGGKIPIRWTAPEAIAYRKFTSASDVWSYGIVMWEVMSYGERPYWDMSNQDVINAVEQDYRLPPPMECPTALHQLMLDCWVKERNLRPKFTQIVATLDKLIRNAASLKVVTNSTQSTGVSQPLLDRCVPDYTTFTTVGDWLDAIKMSRYRDNFVNAGFASFDLVAQMTAEDLLRIGVTLAGHQKKILGSIQDMRLQMNQTLPVQV</sequence>
<dbReference type="PANTHER" id="PTHR46877:SF6">
    <property type="entry name" value="EPHRIN TYPE-B RECEPTOR 3"/>
    <property type="match status" value="1"/>
</dbReference>
<comment type="subcellular location">
    <subcellularLocation>
        <location evidence="1">Cell membrane</location>
        <topology evidence="1">Single-pass type I membrane protein</topology>
    </subcellularLocation>
    <subcellularLocation>
        <location evidence="2">Cell projection</location>
        <location evidence="2">Dendrite</location>
    </subcellularLocation>
</comment>
<evidence type="ECO:0000256" key="11">
    <source>
        <dbReference type="ARBA" id="ARBA00022777"/>
    </source>
</evidence>
<dbReference type="FunFam" id="1.10.150.50:FF:000001">
    <property type="entry name" value="Ephrin type-A receptor 5"/>
    <property type="match status" value="1"/>
</dbReference>
<dbReference type="SUPFAM" id="SSF49785">
    <property type="entry name" value="Galactose-binding domain-like"/>
    <property type="match status" value="1"/>
</dbReference>
<evidence type="ECO:0000313" key="35">
    <source>
        <dbReference type="Proteomes" id="UP000694383"/>
    </source>
</evidence>
<dbReference type="FunFam" id="2.60.40.10:FF:000041">
    <property type="entry name" value="ephrin type-A receptor 3"/>
    <property type="match status" value="1"/>
</dbReference>
<comment type="function">
    <text evidence="24">Receptor tyrosine kinase which binds promiscuously transmembrane ephrin-B family ligands residing on adjacent cells, leading to contact-dependent bidirectional signaling into neighboring cells. The signaling pathway downstream of the receptor is referred to as forward signaling while the signaling pathway downstream of the ephrin ligand is referred to as reverse signaling. Together with its cognate ligand/functional ligand EFNB2 is involved in the regulation of cell adhesion and cell migration, and plays a central role in heart morphogenesis, angiogenesis and blood vessel remodeling and permeability. EPHB4-mediated forward signaling controls cellular repulsion and segregation from EFNB2-expressing cells. Involved in somitogenesis.</text>
</comment>
<dbReference type="CDD" id="cd05065">
    <property type="entry name" value="PTKc_EphR_B"/>
    <property type="match status" value="1"/>
</dbReference>
<evidence type="ECO:0000256" key="10">
    <source>
        <dbReference type="ARBA" id="ARBA00022741"/>
    </source>
</evidence>
<dbReference type="InterPro" id="IPR050449">
    <property type="entry name" value="Ephrin_rcpt_TKs"/>
</dbReference>
<evidence type="ECO:0000256" key="2">
    <source>
        <dbReference type="ARBA" id="ARBA00004279"/>
    </source>
</evidence>
<dbReference type="FunFam" id="2.60.120.260:FF:000004">
    <property type="entry name" value="Ephrin type-B receptor 2"/>
    <property type="match status" value="1"/>
</dbReference>
<dbReference type="PRINTS" id="PR00109">
    <property type="entry name" value="TYRKINASE"/>
</dbReference>
<dbReference type="SMART" id="SM01411">
    <property type="entry name" value="Ephrin_rec_like"/>
    <property type="match status" value="1"/>
</dbReference>
<dbReference type="CDD" id="cd00063">
    <property type="entry name" value="FN3"/>
    <property type="match status" value="2"/>
</dbReference>
<dbReference type="FunFam" id="1.10.510.10:FF:000015">
    <property type="entry name" value="Ephrin type-B receptor 2"/>
    <property type="match status" value="1"/>
</dbReference>
<keyword evidence="11" id="KW-0418">Kinase</keyword>
<feature type="domain" description="Eph LBD" evidence="33">
    <location>
        <begin position="6"/>
        <end position="184"/>
    </location>
</feature>
<dbReference type="Gene3D" id="1.10.150.50">
    <property type="entry name" value="Transcription Factor, Ets-1"/>
    <property type="match status" value="1"/>
</dbReference>
<keyword evidence="20" id="KW-0966">Cell projection</keyword>
<evidence type="ECO:0000256" key="28">
    <source>
        <dbReference type="PROSITE-ProRule" id="PRU10141"/>
    </source>
</evidence>
<dbReference type="FunFam" id="2.10.50.10:FF:000001">
    <property type="entry name" value="Ephrin type-A receptor 5"/>
    <property type="match status" value="1"/>
</dbReference>
<dbReference type="InterPro" id="IPR009030">
    <property type="entry name" value="Growth_fac_rcpt_cys_sf"/>
</dbReference>
<dbReference type="GO" id="GO:0030425">
    <property type="term" value="C:dendrite"/>
    <property type="evidence" value="ECO:0007669"/>
    <property type="project" value="UniProtKB-SubCell"/>
</dbReference>
<protein>
    <recommendedName>
        <fullName evidence="22">Ephrin type-B receptor 3</fullName>
        <ecNumber evidence="3">2.7.10.1</ecNumber>
    </recommendedName>
</protein>
<evidence type="ECO:0000256" key="13">
    <source>
        <dbReference type="ARBA" id="ARBA00022902"/>
    </source>
</evidence>
<dbReference type="Gene3D" id="2.60.40.1770">
    <property type="entry name" value="ephrin a2 ectodomain"/>
    <property type="match status" value="1"/>
</dbReference>